<keyword evidence="3" id="KW-1185">Reference proteome</keyword>
<dbReference type="OrthoDB" id="2367685at2759"/>
<evidence type="ECO:0000313" key="3">
    <source>
        <dbReference type="Proteomes" id="UP000214365"/>
    </source>
</evidence>
<comment type="caution">
    <text evidence="2">The sequence shown here is derived from an EMBL/GenBank/DDBJ whole genome shotgun (WGS) entry which is preliminary data.</text>
</comment>
<protein>
    <recommendedName>
        <fullName evidence="1">WW domain-containing protein</fullName>
    </recommendedName>
</protein>
<dbReference type="Proteomes" id="UP000214365">
    <property type="component" value="Unassembled WGS sequence"/>
</dbReference>
<dbReference type="InterPro" id="IPR001202">
    <property type="entry name" value="WW_dom"/>
</dbReference>
<accession>A0A225B8K0</accession>
<dbReference type="InterPro" id="IPR036020">
    <property type="entry name" value="WW_dom_sf"/>
</dbReference>
<sequence>MDFVEEQQVYYSGGAGGPPSVPGPWVAQWAEQESTWIYINEETGERSWEAPLAGGPGGYQQETFQQNTYVEETYQQDTYEQDTYRQDTYEQQNEGFAESAAAWTGEKVGEVEYDAHEVKEDVEDIPEDIAGWVGRKVGDVERFGDEVDGAYDVGRAEGRDGW</sequence>
<reference evidence="2 3" key="1">
    <citation type="submission" date="2015-06" db="EMBL/GenBank/DDBJ databases">
        <title>Talaromyces atroroseus IBT 11181 draft genome.</title>
        <authorList>
            <person name="Rasmussen K.B."/>
            <person name="Rasmussen S."/>
            <person name="Petersen B."/>
            <person name="Sicheritz-Ponten T."/>
            <person name="Mortensen U.H."/>
            <person name="Thrane U."/>
        </authorList>
    </citation>
    <scope>NUCLEOTIDE SEQUENCE [LARGE SCALE GENOMIC DNA]</scope>
    <source>
        <strain evidence="2 3">IBT 11181</strain>
    </source>
</reference>
<gene>
    <name evidence="2" type="ORF">UA08_00356</name>
</gene>
<proteinExistence type="predicted"/>
<dbReference type="EMBL" id="LFMY01000001">
    <property type="protein sequence ID" value="OKL63726.1"/>
    <property type="molecule type" value="Genomic_DNA"/>
</dbReference>
<dbReference type="PROSITE" id="PS50020">
    <property type="entry name" value="WW_DOMAIN_2"/>
    <property type="match status" value="1"/>
</dbReference>
<dbReference type="AlphaFoldDB" id="A0A225B8K0"/>
<dbReference type="SUPFAM" id="SSF51045">
    <property type="entry name" value="WW domain"/>
    <property type="match status" value="1"/>
</dbReference>
<feature type="domain" description="WW" evidence="1">
    <location>
        <begin position="19"/>
        <end position="53"/>
    </location>
</feature>
<evidence type="ECO:0000313" key="2">
    <source>
        <dbReference type="EMBL" id="OKL63726.1"/>
    </source>
</evidence>
<organism evidence="2 3">
    <name type="scientific">Talaromyces atroroseus</name>
    <dbReference type="NCBI Taxonomy" id="1441469"/>
    <lineage>
        <taxon>Eukaryota</taxon>
        <taxon>Fungi</taxon>
        <taxon>Dikarya</taxon>
        <taxon>Ascomycota</taxon>
        <taxon>Pezizomycotina</taxon>
        <taxon>Eurotiomycetes</taxon>
        <taxon>Eurotiomycetidae</taxon>
        <taxon>Eurotiales</taxon>
        <taxon>Trichocomaceae</taxon>
        <taxon>Talaromyces</taxon>
        <taxon>Talaromyces sect. Trachyspermi</taxon>
    </lineage>
</organism>
<evidence type="ECO:0000259" key="1">
    <source>
        <dbReference type="PROSITE" id="PS50020"/>
    </source>
</evidence>
<dbReference type="GeneID" id="31000111"/>
<dbReference type="RefSeq" id="XP_020123847.1">
    <property type="nucleotide sequence ID" value="XM_020260153.1"/>
</dbReference>
<name>A0A225B8K0_TALAT</name>